<dbReference type="PANTHER" id="PTHR34039">
    <property type="entry name" value="UPF0102 PROTEIN YRAN"/>
    <property type="match status" value="1"/>
</dbReference>
<dbReference type="HAMAP" id="MF_00048">
    <property type="entry name" value="UPF0102"/>
    <property type="match status" value="1"/>
</dbReference>
<proteinExistence type="inferred from homology"/>
<keyword evidence="4" id="KW-1185">Reference proteome</keyword>
<dbReference type="NCBIfam" id="NF009150">
    <property type="entry name" value="PRK12497.1-3"/>
    <property type="match status" value="1"/>
</dbReference>
<dbReference type="PANTHER" id="PTHR34039:SF1">
    <property type="entry name" value="UPF0102 PROTEIN YRAN"/>
    <property type="match status" value="1"/>
</dbReference>
<dbReference type="CDD" id="cd20736">
    <property type="entry name" value="PoNe_Nuclease"/>
    <property type="match status" value="1"/>
</dbReference>
<evidence type="ECO:0000256" key="1">
    <source>
        <dbReference type="ARBA" id="ARBA00006738"/>
    </source>
</evidence>
<sequence>MDGRRKTGTLGEAAARRYLEEKGWLIRETNWRTRLGELDIIADQKGSIVIVEVRTTRGTRFGYGFQSVDGKKQQKVRRLALQYVKSHRLENRPLRIDVISVLLAPSGEVERLDHLEGAF</sequence>
<dbReference type="Gene3D" id="3.40.1350.10">
    <property type="match status" value="1"/>
</dbReference>
<dbReference type="InterPro" id="IPR003509">
    <property type="entry name" value="UPF0102_YraN-like"/>
</dbReference>
<dbReference type="NCBIfam" id="TIGR00252">
    <property type="entry name" value="YraN family protein"/>
    <property type="match status" value="1"/>
</dbReference>
<dbReference type="EMBL" id="JBHSAP010000009">
    <property type="protein sequence ID" value="MFC4076409.1"/>
    <property type="molecule type" value="Genomic_DNA"/>
</dbReference>
<accession>A0ABV8JKB5</accession>
<dbReference type="RefSeq" id="WP_380703323.1">
    <property type="nucleotide sequence ID" value="NZ_JBHSAP010000009.1"/>
</dbReference>
<dbReference type="SUPFAM" id="SSF52980">
    <property type="entry name" value="Restriction endonuclease-like"/>
    <property type="match status" value="1"/>
</dbReference>
<organism evidence="3 4">
    <name type="scientific">Salinithrix halophila</name>
    <dbReference type="NCBI Taxonomy" id="1485204"/>
    <lineage>
        <taxon>Bacteria</taxon>
        <taxon>Bacillati</taxon>
        <taxon>Bacillota</taxon>
        <taxon>Bacilli</taxon>
        <taxon>Bacillales</taxon>
        <taxon>Thermoactinomycetaceae</taxon>
        <taxon>Salinithrix</taxon>
    </lineage>
</organism>
<evidence type="ECO:0000313" key="4">
    <source>
        <dbReference type="Proteomes" id="UP001595843"/>
    </source>
</evidence>
<evidence type="ECO:0000256" key="2">
    <source>
        <dbReference type="HAMAP-Rule" id="MF_00048"/>
    </source>
</evidence>
<dbReference type="InterPro" id="IPR011856">
    <property type="entry name" value="tRNA_endonuc-like_dom_sf"/>
</dbReference>
<gene>
    <name evidence="3" type="ORF">ACFOUO_06255</name>
</gene>
<dbReference type="NCBIfam" id="NF009154">
    <property type="entry name" value="PRK12497.3-3"/>
    <property type="match status" value="1"/>
</dbReference>
<name>A0ABV8JKB5_9BACL</name>
<evidence type="ECO:0000313" key="3">
    <source>
        <dbReference type="EMBL" id="MFC4076409.1"/>
    </source>
</evidence>
<comment type="caution">
    <text evidence="3">The sequence shown here is derived from an EMBL/GenBank/DDBJ whole genome shotgun (WGS) entry which is preliminary data.</text>
</comment>
<reference evidence="4" key="1">
    <citation type="journal article" date="2019" name="Int. J. Syst. Evol. Microbiol.">
        <title>The Global Catalogue of Microorganisms (GCM) 10K type strain sequencing project: providing services to taxonomists for standard genome sequencing and annotation.</title>
        <authorList>
            <consortium name="The Broad Institute Genomics Platform"/>
            <consortium name="The Broad Institute Genome Sequencing Center for Infectious Disease"/>
            <person name="Wu L."/>
            <person name="Ma J."/>
        </authorList>
    </citation>
    <scope>NUCLEOTIDE SEQUENCE [LARGE SCALE GENOMIC DNA]</scope>
    <source>
        <strain evidence="4">IBRC-M 10813</strain>
    </source>
</reference>
<dbReference type="InterPro" id="IPR011335">
    <property type="entry name" value="Restrct_endonuc-II-like"/>
</dbReference>
<protein>
    <recommendedName>
        <fullName evidence="2">UPF0102 protein ACFOUO_06255</fullName>
    </recommendedName>
</protein>
<dbReference type="Proteomes" id="UP001595843">
    <property type="component" value="Unassembled WGS sequence"/>
</dbReference>
<dbReference type="Pfam" id="PF02021">
    <property type="entry name" value="UPF0102"/>
    <property type="match status" value="1"/>
</dbReference>
<comment type="similarity">
    <text evidence="1 2">Belongs to the UPF0102 family.</text>
</comment>